<dbReference type="RefSeq" id="WP_233697365.1">
    <property type="nucleotide sequence ID" value="NZ_JAJNBZ010000011.1"/>
</dbReference>
<comment type="subcellular location">
    <subcellularLocation>
        <location evidence="1">Cell membrane</location>
        <topology evidence="1">Multi-pass membrane protein</topology>
    </subcellularLocation>
</comment>
<feature type="transmembrane region" description="Helical" evidence="9">
    <location>
        <begin position="40"/>
        <end position="61"/>
    </location>
</feature>
<dbReference type="PIRSF" id="PIRSF005091">
    <property type="entry name" value="Mmb_sulf_HI1246"/>
    <property type="match status" value="1"/>
</dbReference>
<dbReference type="Gene3D" id="3.40.720.10">
    <property type="entry name" value="Alkaline Phosphatase, subunit A"/>
    <property type="match status" value="1"/>
</dbReference>
<dbReference type="InterPro" id="IPR017850">
    <property type="entry name" value="Alkaline_phosphatase_core_sf"/>
</dbReference>
<dbReference type="Gene3D" id="3.30.1120.170">
    <property type="match status" value="1"/>
</dbReference>
<dbReference type="Pfam" id="PF00884">
    <property type="entry name" value="Sulfatase"/>
    <property type="match status" value="1"/>
</dbReference>
<accession>A0ABS8YEZ6</accession>
<feature type="transmembrane region" description="Helical" evidence="9">
    <location>
        <begin position="120"/>
        <end position="139"/>
    </location>
</feature>
<evidence type="ECO:0000256" key="3">
    <source>
        <dbReference type="ARBA" id="ARBA00009983"/>
    </source>
</evidence>
<evidence type="ECO:0000313" key="12">
    <source>
        <dbReference type="Proteomes" id="UP001199916"/>
    </source>
</evidence>
<reference evidence="11 12" key="1">
    <citation type="submission" date="2021-11" db="EMBL/GenBank/DDBJ databases">
        <title>Draft genome sequence of Paenibacillus profundus YoMME, a new Gram-positive bacteria with exoelectrogenic properties.</title>
        <authorList>
            <person name="Hubenova Y."/>
            <person name="Hubenova E."/>
            <person name="Manasiev Y."/>
            <person name="Peykov S."/>
            <person name="Mitov M."/>
        </authorList>
    </citation>
    <scope>NUCLEOTIDE SEQUENCE [LARGE SCALE GENOMIC DNA]</scope>
    <source>
        <strain evidence="11 12">YoMME</strain>
    </source>
</reference>
<keyword evidence="12" id="KW-1185">Reference proteome</keyword>
<dbReference type="EMBL" id="JAJNBZ010000011">
    <property type="protein sequence ID" value="MCE5170576.1"/>
    <property type="molecule type" value="Genomic_DNA"/>
</dbReference>
<organism evidence="11 12">
    <name type="scientific">Paenibacillus profundus</name>
    <dbReference type="NCBI Taxonomy" id="1173085"/>
    <lineage>
        <taxon>Bacteria</taxon>
        <taxon>Bacillati</taxon>
        <taxon>Bacillota</taxon>
        <taxon>Bacilli</taxon>
        <taxon>Bacillales</taxon>
        <taxon>Paenibacillaceae</taxon>
        <taxon>Paenibacillus</taxon>
    </lineage>
</organism>
<feature type="transmembrane region" description="Helical" evidence="9">
    <location>
        <begin position="68"/>
        <end position="89"/>
    </location>
</feature>
<proteinExistence type="inferred from homology"/>
<evidence type="ECO:0000256" key="1">
    <source>
        <dbReference type="ARBA" id="ARBA00004651"/>
    </source>
</evidence>
<comment type="similarity">
    <text evidence="3 8">Belongs to the LTA synthase family.</text>
</comment>
<keyword evidence="6 9" id="KW-1133">Transmembrane helix</keyword>
<evidence type="ECO:0000256" key="7">
    <source>
        <dbReference type="ARBA" id="ARBA00023136"/>
    </source>
</evidence>
<evidence type="ECO:0000256" key="8">
    <source>
        <dbReference type="PIRNR" id="PIRNR005091"/>
    </source>
</evidence>
<evidence type="ECO:0000313" key="11">
    <source>
        <dbReference type="EMBL" id="MCE5170576.1"/>
    </source>
</evidence>
<evidence type="ECO:0000256" key="2">
    <source>
        <dbReference type="ARBA" id="ARBA00004936"/>
    </source>
</evidence>
<gene>
    <name evidence="11" type="ORF">LQV63_14770</name>
</gene>
<dbReference type="InterPro" id="IPR012160">
    <property type="entry name" value="LtaS-like"/>
</dbReference>
<evidence type="ECO:0000256" key="5">
    <source>
        <dbReference type="ARBA" id="ARBA00022692"/>
    </source>
</evidence>
<comment type="caution">
    <text evidence="11">The sequence shown here is derived from an EMBL/GenBank/DDBJ whole genome shotgun (WGS) entry which is preliminary data.</text>
</comment>
<keyword evidence="5 9" id="KW-0812">Transmembrane</keyword>
<feature type="transmembrane region" description="Helical" evidence="9">
    <location>
        <begin position="12"/>
        <end position="34"/>
    </location>
</feature>
<dbReference type="Proteomes" id="UP001199916">
    <property type="component" value="Unassembled WGS sequence"/>
</dbReference>
<evidence type="ECO:0000259" key="10">
    <source>
        <dbReference type="Pfam" id="PF00884"/>
    </source>
</evidence>
<keyword evidence="4 8" id="KW-1003">Cell membrane</keyword>
<feature type="transmembrane region" description="Helical" evidence="9">
    <location>
        <begin position="167"/>
        <end position="184"/>
    </location>
</feature>
<protein>
    <submittedName>
        <fullName evidence="11">LTA synthase family protein</fullName>
    </submittedName>
</protein>
<name>A0ABS8YEZ6_9BACL</name>
<evidence type="ECO:0000256" key="9">
    <source>
        <dbReference type="SAM" id="Phobius"/>
    </source>
</evidence>
<dbReference type="InterPro" id="IPR000917">
    <property type="entry name" value="Sulfatase_N"/>
</dbReference>
<keyword evidence="7 8" id="KW-0472">Membrane</keyword>
<dbReference type="PANTHER" id="PTHR47371:SF3">
    <property type="entry name" value="PHOSPHOGLYCEROL TRANSFERASE I"/>
    <property type="match status" value="1"/>
</dbReference>
<sequence length="641" mass="72486">MYEIKLESRRFLLPTVVVTSLLLLAKLSILRFFYFGEITASGLLKDTVSLLVIMSLLEIALPRKAKSTVFWAFNVVFSLILFAATLYQIHFNSVPTYTAFGELGQVPQIQSSIRPLIKPLHFLFFGDFVIAAIIGGIRFSGRRRDFHIQTSGIAFGSSRVIGYRWKVATAFILVLCIGFSMLFIHNGEAIDNELVKAENLGFLNFQVATAIKNKRENDLIANGNMQLTIAQVNSLQSTYPYQEDSSRAANPAYFGSAKNMNLIIVQMEAFQNFPIHLKFEQQEITPVLNSLAKESYYFPFFYQQIGQGNTSDAEFLSNTSIYPTGKVAMSTGFGNRQLPSLPRLLHEHEYQSATFHINDVQFWSRDLLYPGLAFDHYYDKPFYNNDFFNDFGASDEEMYRVGIEKLVETSSNGKPIYAQFVTTSSHAPFVIPEDRRRLNVPADMKGTQLGNYLEAINYTDYALGQFIEQLKEKGLWDNTMLVVYGDHSGVNPKETDGKEITSRLGIPYDNLVSRFNIPLFIHVPGQGEGKVVERIGGQIDILPTVANLMGISLKEQQFTAFGRDLLNTDNNVIGMRYYLPTGSFFNNDVLFVPGEGFDDGTAISLKTLQPVQVQSSYRKDYDYIMSLMKLSDEYVQLLPKR</sequence>
<dbReference type="CDD" id="cd16015">
    <property type="entry name" value="LTA_synthase"/>
    <property type="match status" value="1"/>
</dbReference>
<feature type="domain" description="Sulfatase N-terminal" evidence="10">
    <location>
        <begin position="261"/>
        <end position="551"/>
    </location>
</feature>
<evidence type="ECO:0000256" key="6">
    <source>
        <dbReference type="ARBA" id="ARBA00022989"/>
    </source>
</evidence>
<dbReference type="SUPFAM" id="SSF53649">
    <property type="entry name" value="Alkaline phosphatase-like"/>
    <property type="match status" value="1"/>
</dbReference>
<dbReference type="InterPro" id="IPR050448">
    <property type="entry name" value="OpgB/LTA_synthase_biosynth"/>
</dbReference>
<comment type="pathway">
    <text evidence="2">Cell wall biogenesis; lipoteichoic acid biosynthesis.</text>
</comment>
<dbReference type="PANTHER" id="PTHR47371">
    <property type="entry name" value="LIPOTEICHOIC ACID SYNTHASE"/>
    <property type="match status" value="1"/>
</dbReference>
<evidence type="ECO:0000256" key="4">
    <source>
        <dbReference type="ARBA" id="ARBA00022475"/>
    </source>
</evidence>